<evidence type="ECO:0000313" key="2">
    <source>
        <dbReference type="WBParaSite" id="PS1159_v2.g13689.t1"/>
    </source>
</evidence>
<proteinExistence type="predicted"/>
<organism evidence="1 2">
    <name type="scientific">Panagrolaimus sp. PS1159</name>
    <dbReference type="NCBI Taxonomy" id="55785"/>
    <lineage>
        <taxon>Eukaryota</taxon>
        <taxon>Metazoa</taxon>
        <taxon>Ecdysozoa</taxon>
        <taxon>Nematoda</taxon>
        <taxon>Chromadorea</taxon>
        <taxon>Rhabditida</taxon>
        <taxon>Tylenchina</taxon>
        <taxon>Panagrolaimomorpha</taxon>
        <taxon>Panagrolaimoidea</taxon>
        <taxon>Panagrolaimidae</taxon>
        <taxon>Panagrolaimus</taxon>
    </lineage>
</organism>
<evidence type="ECO:0000313" key="1">
    <source>
        <dbReference type="Proteomes" id="UP000887580"/>
    </source>
</evidence>
<protein>
    <submittedName>
        <fullName evidence="2">Uncharacterized protein</fullName>
    </submittedName>
</protein>
<name>A0AC35F4S7_9BILA</name>
<sequence length="204" mass="23744">MVLEKKRRMRTVLYKDRFVELYTDELILKSYFFPIPANKCIKIKHIRHLYYKKQEFINDLFTTKDWGMTLTPVWWACDLRRHISIGKTKPGFNVVIDNGSSIKKGFSVENVNEFLNALRPLTTANFENGFPKKFGEEKKAVIVVETPSINNSPLKPATELAEEALPLSEKEKFFYDNLEQQPNYASAPPAYEDAIRYPKLEKSD</sequence>
<dbReference type="WBParaSite" id="PS1159_v2.g13689.t1">
    <property type="protein sequence ID" value="PS1159_v2.g13689.t1"/>
    <property type="gene ID" value="PS1159_v2.g13689"/>
</dbReference>
<accession>A0AC35F4S7</accession>
<dbReference type="Proteomes" id="UP000887580">
    <property type="component" value="Unplaced"/>
</dbReference>
<reference evidence="2" key="1">
    <citation type="submission" date="2022-11" db="UniProtKB">
        <authorList>
            <consortium name="WormBaseParasite"/>
        </authorList>
    </citation>
    <scope>IDENTIFICATION</scope>
</reference>